<organism evidence="1 2">
    <name type="scientific">Puccinia striiformis f. sp. tritici</name>
    <dbReference type="NCBI Taxonomy" id="168172"/>
    <lineage>
        <taxon>Eukaryota</taxon>
        <taxon>Fungi</taxon>
        <taxon>Dikarya</taxon>
        <taxon>Basidiomycota</taxon>
        <taxon>Pucciniomycotina</taxon>
        <taxon>Pucciniomycetes</taxon>
        <taxon>Pucciniales</taxon>
        <taxon>Pucciniaceae</taxon>
        <taxon>Puccinia</taxon>
    </lineage>
</organism>
<reference evidence="2" key="2">
    <citation type="journal article" date="2018" name="Mol. Plant Microbe Interact.">
        <title>Genome sequence resources for the wheat stripe rust pathogen (Puccinia striiformis f. sp. tritici) and the barley stripe rust pathogen (Puccinia striiformis f. sp. hordei).</title>
        <authorList>
            <person name="Xia C."/>
            <person name="Wang M."/>
            <person name="Yin C."/>
            <person name="Cornejo O.E."/>
            <person name="Hulbert S.H."/>
            <person name="Chen X."/>
        </authorList>
    </citation>
    <scope>NUCLEOTIDE SEQUENCE [LARGE SCALE GENOMIC DNA]</scope>
    <source>
        <strain evidence="2">93-210</strain>
    </source>
</reference>
<protein>
    <submittedName>
        <fullName evidence="1">Uncharacterized protein</fullName>
    </submittedName>
</protein>
<dbReference type="Proteomes" id="UP001060170">
    <property type="component" value="Chromosome 4"/>
</dbReference>
<evidence type="ECO:0000313" key="2">
    <source>
        <dbReference type="Proteomes" id="UP001060170"/>
    </source>
</evidence>
<keyword evidence="2" id="KW-1185">Reference proteome</keyword>
<proteinExistence type="predicted"/>
<name>A0ACC0EP92_9BASI</name>
<reference evidence="2" key="1">
    <citation type="journal article" date="2018" name="BMC Genomics">
        <title>Genomic insights into host adaptation between the wheat stripe rust pathogen (Puccinia striiformis f. sp. tritici) and the barley stripe rust pathogen (Puccinia striiformis f. sp. hordei).</title>
        <authorList>
            <person name="Xia C."/>
            <person name="Wang M."/>
            <person name="Yin C."/>
            <person name="Cornejo O.E."/>
            <person name="Hulbert S.H."/>
            <person name="Chen X."/>
        </authorList>
    </citation>
    <scope>NUCLEOTIDE SEQUENCE [LARGE SCALE GENOMIC DNA]</scope>
    <source>
        <strain evidence="2">93-210</strain>
    </source>
</reference>
<reference evidence="1 2" key="3">
    <citation type="journal article" date="2022" name="Microbiol. Spectr.">
        <title>Folding features and dynamics of 3D genome architecture in plant fungal pathogens.</title>
        <authorList>
            <person name="Xia C."/>
        </authorList>
    </citation>
    <scope>NUCLEOTIDE SEQUENCE [LARGE SCALE GENOMIC DNA]</scope>
    <source>
        <strain evidence="1 2">93-210</strain>
    </source>
</reference>
<comment type="caution">
    <text evidence="1">The sequence shown here is derived from an EMBL/GenBank/DDBJ whole genome shotgun (WGS) entry which is preliminary data.</text>
</comment>
<sequence length="367" mass="42259">MPRSIFYTSCLALYVIAAIHVAITPTKCYGVSLAKREIGRESERIPSILRSGLKKSEVEPSRKRVSFCGVEERSEHNAGLKTAQEESKKDDPQSSLLTLKPEDTLDTISLEAYTALVPELFACQFGSKGTIPELLEYLRNRPSFSGDVPWVQRIHNTAIWLYTRNIDINNTFKLGGLVPRIKARESLKAISLERYIELAHVVLGYPQYWHKELEHFLSKHITLEKWNKERGYELAYWTVTFFGTYEIKVKDFNLKSGTHEHLVQDLLKDLMKVFDKTMFKSKDTAEPSTQQVRSVGVEEHNEHNTGLKEAQVEREKDDTHTTFSLKPEDTLITIPLEAYASLVPELYRCRFRNKGTIPELLKYLEYV</sequence>
<dbReference type="EMBL" id="CM045868">
    <property type="protein sequence ID" value="KAI7956624.1"/>
    <property type="molecule type" value="Genomic_DNA"/>
</dbReference>
<evidence type="ECO:0000313" key="1">
    <source>
        <dbReference type="EMBL" id="KAI7956624.1"/>
    </source>
</evidence>
<accession>A0ACC0EP92</accession>
<gene>
    <name evidence="1" type="ORF">MJO28_003719</name>
</gene>